<evidence type="ECO:0000313" key="5">
    <source>
        <dbReference type="EMBL" id="SPP84412.1"/>
    </source>
</evidence>
<comment type="subcellular location">
    <subcellularLocation>
        <location evidence="1">Secreted</location>
    </subcellularLocation>
</comment>
<organism evidence="5 6">
    <name type="scientific">Drosophila guanche</name>
    <name type="common">Fruit fly</name>
    <dbReference type="NCBI Taxonomy" id="7266"/>
    <lineage>
        <taxon>Eukaryota</taxon>
        <taxon>Metazoa</taxon>
        <taxon>Ecdysozoa</taxon>
        <taxon>Arthropoda</taxon>
        <taxon>Hexapoda</taxon>
        <taxon>Insecta</taxon>
        <taxon>Pterygota</taxon>
        <taxon>Neoptera</taxon>
        <taxon>Endopterygota</taxon>
        <taxon>Diptera</taxon>
        <taxon>Brachycera</taxon>
        <taxon>Muscomorpha</taxon>
        <taxon>Ephydroidea</taxon>
        <taxon>Drosophilidae</taxon>
        <taxon>Drosophila</taxon>
        <taxon>Sophophora</taxon>
    </lineage>
</organism>
<dbReference type="OMA" id="FIEEPCN"/>
<keyword evidence="6" id="KW-1185">Reference proteome</keyword>
<dbReference type="AlphaFoldDB" id="A0A3B0JVH6"/>
<dbReference type="Gene3D" id="1.10.238.270">
    <property type="match status" value="1"/>
</dbReference>
<accession>A0A3B0JVH6</accession>
<dbReference type="Proteomes" id="UP000268350">
    <property type="component" value="Unassembled WGS sequence"/>
</dbReference>
<gene>
    <name evidence="5" type="ORF">DGUA_6G016992</name>
</gene>
<feature type="chain" id="PRO_5017194596" description="Odorant-binding protein" evidence="4">
    <location>
        <begin position="23"/>
        <end position="224"/>
    </location>
</feature>
<evidence type="ECO:0000256" key="4">
    <source>
        <dbReference type="SAM" id="SignalP"/>
    </source>
</evidence>
<keyword evidence="3" id="KW-0964">Secreted</keyword>
<sequence>MSMRVLLLLQILLLWFCSLMNGETNCKADRKKAAVSEGIYQREGTFIIVRTYFNKSLSIRCCQLTRPSLDRGNAECKNTLNLPLGRSFNFAELYTINMCIEECNYIASGYTDADPPYRLDLANIRHNLEEIMPQPQLESVPFMMDAYNKCEIFRTLHAGRFTLHLPDIEFIEEPCNPFALQLTICVRMLAMQKCPSRFYLDTEECRLARNYFTQCVGDIETNLG</sequence>
<dbReference type="InterPro" id="IPR052295">
    <property type="entry name" value="Odorant-binding_protein"/>
</dbReference>
<reference evidence="6" key="1">
    <citation type="submission" date="2018-01" db="EMBL/GenBank/DDBJ databases">
        <authorList>
            <person name="Alioto T."/>
            <person name="Alioto T."/>
        </authorList>
    </citation>
    <scope>NUCLEOTIDE SEQUENCE [LARGE SCALE GENOMIC DNA]</scope>
</reference>
<evidence type="ECO:0000256" key="1">
    <source>
        <dbReference type="ARBA" id="ARBA00004613"/>
    </source>
</evidence>
<dbReference type="PANTHER" id="PTHR21066:SF15">
    <property type="entry name" value="GH25962P-RELATED"/>
    <property type="match status" value="1"/>
</dbReference>
<evidence type="ECO:0000256" key="2">
    <source>
        <dbReference type="ARBA" id="ARBA00008098"/>
    </source>
</evidence>
<dbReference type="PANTHER" id="PTHR21066">
    <property type="entry name" value="ODORANT-BINDING PROTEIN 59A-RELATED"/>
    <property type="match status" value="1"/>
</dbReference>
<evidence type="ECO:0008006" key="7">
    <source>
        <dbReference type="Google" id="ProtNLM"/>
    </source>
</evidence>
<protein>
    <recommendedName>
        <fullName evidence="7">Odorant-binding protein</fullName>
    </recommendedName>
</protein>
<evidence type="ECO:0000313" key="6">
    <source>
        <dbReference type="Proteomes" id="UP000268350"/>
    </source>
</evidence>
<feature type="signal peptide" evidence="4">
    <location>
        <begin position="1"/>
        <end position="22"/>
    </location>
</feature>
<proteinExistence type="inferred from homology"/>
<evidence type="ECO:0000256" key="3">
    <source>
        <dbReference type="ARBA" id="ARBA00022525"/>
    </source>
</evidence>
<dbReference type="EMBL" id="OUUW01000008">
    <property type="protein sequence ID" value="SPP84412.1"/>
    <property type="molecule type" value="Genomic_DNA"/>
</dbReference>
<dbReference type="OrthoDB" id="8054259at2759"/>
<keyword evidence="4" id="KW-0732">Signal</keyword>
<comment type="similarity">
    <text evidence="2">Belongs to the PBP/GOBP family.</text>
</comment>
<name>A0A3B0JVH6_DROGU</name>
<dbReference type="GO" id="GO:0005576">
    <property type="term" value="C:extracellular region"/>
    <property type="evidence" value="ECO:0007669"/>
    <property type="project" value="UniProtKB-SubCell"/>
</dbReference>